<dbReference type="GO" id="GO:0016829">
    <property type="term" value="F:lyase activity"/>
    <property type="evidence" value="ECO:0007669"/>
    <property type="project" value="UniProtKB-KW"/>
</dbReference>
<dbReference type="NCBIfam" id="TIGR00838">
    <property type="entry name" value="argH"/>
    <property type="match status" value="1"/>
</dbReference>
<dbReference type="InterPro" id="IPR008948">
    <property type="entry name" value="L-Aspartase-like"/>
</dbReference>
<dbReference type="InterPro" id="IPR020557">
    <property type="entry name" value="Fumarate_lyase_CS"/>
</dbReference>
<evidence type="ECO:0000313" key="10">
    <source>
        <dbReference type="Proteomes" id="UP000659767"/>
    </source>
</evidence>
<keyword evidence="3" id="KW-0055">Arginine biosynthesis</keyword>
<evidence type="ECO:0000256" key="3">
    <source>
        <dbReference type="ARBA" id="ARBA00022571"/>
    </source>
</evidence>
<dbReference type="PRINTS" id="PR00149">
    <property type="entry name" value="FUMRATELYASE"/>
</dbReference>
<keyword evidence="10" id="KW-1185">Reference proteome</keyword>
<dbReference type="SUPFAM" id="SSF48557">
    <property type="entry name" value="L-aspartase-like"/>
    <property type="match status" value="1"/>
</dbReference>
<dbReference type="RefSeq" id="WP_199887695.1">
    <property type="nucleotide sequence ID" value="NZ_BMSZ01000003.1"/>
</dbReference>
<evidence type="ECO:0000259" key="8">
    <source>
        <dbReference type="Pfam" id="PF14698"/>
    </source>
</evidence>
<accession>A0ABQ2SU65</accession>
<evidence type="ECO:0000256" key="4">
    <source>
        <dbReference type="ARBA" id="ARBA00022605"/>
    </source>
</evidence>
<dbReference type="InterPro" id="IPR009049">
    <property type="entry name" value="Argininosuccinate_lyase"/>
</dbReference>
<proteinExistence type="predicted"/>
<dbReference type="PROSITE" id="PS00163">
    <property type="entry name" value="FUMARATE_LYASES"/>
    <property type="match status" value="1"/>
</dbReference>
<dbReference type="Gene3D" id="1.10.275.10">
    <property type="entry name" value="Fumarase/aspartase (N-terminal domain)"/>
    <property type="match status" value="1"/>
</dbReference>
<dbReference type="EC" id="4.3.2.1" evidence="2 6"/>
<gene>
    <name evidence="9" type="primary">argH</name>
    <name evidence="9" type="ORF">GCM10010253_12790</name>
</gene>
<feature type="domain" description="Fumarate lyase N-terminal" evidence="7">
    <location>
        <begin position="94"/>
        <end position="302"/>
    </location>
</feature>
<evidence type="ECO:0000259" key="7">
    <source>
        <dbReference type="Pfam" id="PF00206"/>
    </source>
</evidence>
<dbReference type="InterPro" id="IPR022761">
    <property type="entry name" value="Fumarate_lyase_N"/>
</dbReference>
<keyword evidence="5 9" id="KW-0456">Lyase</keyword>
<sequence length="483" mass="50966">MSGTGRLTATLGARTQRLVYGEQDVPALVRELEETGAVDLAHLVMLVRQDLLPRKAAAGLLRHITRLRAEGFAPLHRLPAPRGAYLMYETHLIDTLGVESGGKLHTGRSRNDLKATTTAIRLRTTALDLVGELVRLQAVLLSRARASADQVMPVHTHFQAAMPTTYGHYLLGVACALDRDIAAVRHAADGLRRCPLGAGAVGGTDLPIDPVITAELLGFDAPVLHSIDAVASRDVALRLTAAAAGAALTLSRLGTDYQLWSSAEFGMLVFPDRLVGGSSAMPQKRNAFLLEHVRAKAGSAVGAWTAAAGMTKSTPFTNTIEVGTEAMSAVWPGLDATRDCVLLCQLLVSGARLVTGRAQDRAEEGFTLATTLANRLVRAGVPFRVAHHAVGDAVRAAVERGDTELRGIEEAVGASPGGVELGPAVRELTAGGGAGAFAPAFEATHRALAEHAAWRARWEGRIAAARHELDSAVREIIDDGGDR</sequence>
<dbReference type="InterPro" id="IPR000362">
    <property type="entry name" value="Fumarate_lyase_fam"/>
</dbReference>
<reference evidence="10" key="1">
    <citation type="journal article" date="2019" name="Int. J. Syst. Evol. Microbiol.">
        <title>The Global Catalogue of Microorganisms (GCM) 10K type strain sequencing project: providing services to taxonomists for standard genome sequencing and annotation.</title>
        <authorList>
            <consortium name="The Broad Institute Genomics Platform"/>
            <consortium name="The Broad Institute Genome Sequencing Center for Infectious Disease"/>
            <person name="Wu L."/>
            <person name="Ma J."/>
        </authorList>
    </citation>
    <scope>NUCLEOTIDE SEQUENCE [LARGE SCALE GENOMIC DNA]</scope>
    <source>
        <strain evidence="10">JCM 4350</strain>
    </source>
</reference>
<evidence type="ECO:0000256" key="5">
    <source>
        <dbReference type="ARBA" id="ARBA00023239"/>
    </source>
</evidence>
<dbReference type="Gene3D" id="1.20.200.10">
    <property type="entry name" value="Fumarase/aspartase (Central domain)"/>
    <property type="match status" value="1"/>
</dbReference>
<dbReference type="EMBL" id="BMSZ01000003">
    <property type="protein sequence ID" value="GGS40507.1"/>
    <property type="molecule type" value="Genomic_DNA"/>
</dbReference>
<dbReference type="PRINTS" id="PR00145">
    <property type="entry name" value="ARGSUCLYASE"/>
</dbReference>
<evidence type="ECO:0000256" key="1">
    <source>
        <dbReference type="ARBA" id="ARBA00004941"/>
    </source>
</evidence>
<dbReference type="InterPro" id="IPR029419">
    <property type="entry name" value="Arg_succ_lyase_C"/>
</dbReference>
<dbReference type="PANTHER" id="PTHR43814:SF1">
    <property type="entry name" value="ARGININOSUCCINATE LYASE"/>
    <property type="match status" value="1"/>
</dbReference>
<organism evidence="9 10">
    <name type="scientific">Streptomyces badius</name>
    <dbReference type="NCBI Taxonomy" id="1941"/>
    <lineage>
        <taxon>Bacteria</taxon>
        <taxon>Bacillati</taxon>
        <taxon>Actinomycetota</taxon>
        <taxon>Actinomycetes</taxon>
        <taxon>Kitasatosporales</taxon>
        <taxon>Streptomycetaceae</taxon>
        <taxon>Streptomyces</taxon>
    </lineage>
</organism>
<protein>
    <recommendedName>
        <fullName evidence="2 6">Argininosuccinate lyase</fullName>
        <ecNumber evidence="2 6">4.3.2.1</ecNumber>
    </recommendedName>
</protein>
<dbReference type="CDD" id="cd01359">
    <property type="entry name" value="Argininosuccinate_lyase"/>
    <property type="match status" value="1"/>
</dbReference>
<dbReference type="Pfam" id="PF14698">
    <property type="entry name" value="ASL_C2"/>
    <property type="match status" value="1"/>
</dbReference>
<comment type="caution">
    <text evidence="9">The sequence shown here is derived from an EMBL/GenBank/DDBJ whole genome shotgun (WGS) entry which is preliminary data.</text>
</comment>
<dbReference type="Pfam" id="PF00206">
    <property type="entry name" value="Lyase_1"/>
    <property type="match status" value="1"/>
</dbReference>
<feature type="domain" description="Argininosuccinate lyase C-terminal" evidence="8">
    <location>
        <begin position="366"/>
        <end position="401"/>
    </location>
</feature>
<keyword evidence="4" id="KW-0028">Amino-acid biosynthesis</keyword>
<dbReference type="Gene3D" id="1.10.40.30">
    <property type="entry name" value="Fumarase/aspartase (C-terminal domain)"/>
    <property type="match status" value="1"/>
</dbReference>
<name>A0ABQ2SU65_STRBA</name>
<evidence type="ECO:0000256" key="2">
    <source>
        <dbReference type="ARBA" id="ARBA00012338"/>
    </source>
</evidence>
<comment type="pathway">
    <text evidence="1">Amino-acid biosynthesis; L-arginine biosynthesis; L-arginine from L-ornithine and carbamoyl phosphate: step 3/3.</text>
</comment>
<evidence type="ECO:0000313" key="9">
    <source>
        <dbReference type="EMBL" id="GGS40507.1"/>
    </source>
</evidence>
<evidence type="ECO:0000256" key="6">
    <source>
        <dbReference type="NCBIfam" id="TIGR00838"/>
    </source>
</evidence>
<dbReference type="InterPro" id="IPR024083">
    <property type="entry name" value="Fumarase/histidase_N"/>
</dbReference>
<dbReference type="Proteomes" id="UP000659767">
    <property type="component" value="Unassembled WGS sequence"/>
</dbReference>
<dbReference type="PANTHER" id="PTHR43814">
    <property type="entry name" value="ARGININOSUCCINATE LYASE"/>
    <property type="match status" value="1"/>
</dbReference>